<dbReference type="InterPro" id="IPR026022">
    <property type="entry name" value="PhoU_dom"/>
</dbReference>
<comment type="subcellular location">
    <subcellularLocation>
        <location evidence="1 7">Cytoplasm</location>
    </subcellularLocation>
</comment>
<keyword evidence="6 7" id="KW-0592">Phosphate transport</keyword>
<evidence type="ECO:0000256" key="5">
    <source>
        <dbReference type="ARBA" id="ARBA00022490"/>
    </source>
</evidence>
<comment type="similarity">
    <text evidence="2 7">Belongs to the PhoU family.</text>
</comment>
<comment type="function">
    <text evidence="7">Plays a role in the regulation of phosphate uptake.</text>
</comment>
<reference evidence="9 10" key="1">
    <citation type="submission" date="2016-10" db="EMBL/GenBank/DDBJ databases">
        <authorList>
            <person name="Varghese N."/>
        </authorList>
    </citation>
    <scope>NUCLEOTIDE SEQUENCE [LARGE SCALE GENOMIC DNA]</scope>
    <source>
        <strain evidence="9 10">KB11</strain>
    </source>
</reference>
<feature type="domain" description="PhoU" evidence="8">
    <location>
        <begin position="25"/>
        <end position="109"/>
    </location>
</feature>
<keyword evidence="5 7" id="KW-0963">Cytoplasm</keyword>
<dbReference type="RefSeq" id="WP_100815184.1">
    <property type="nucleotide sequence ID" value="NZ_CP017803.1"/>
</dbReference>
<dbReference type="FunFam" id="1.20.58.220:FF:000004">
    <property type="entry name" value="Phosphate-specific transport system accessory protein PhoU"/>
    <property type="match status" value="1"/>
</dbReference>
<dbReference type="PIRSF" id="PIRSF003107">
    <property type="entry name" value="PhoU"/>
    <property type="match status" value="1"/>
</dbReference>
<dbReference type="PANTHER" id="PTHR42930">
    <property type="entry name" value="PHOSPHATE-SPECIFIC TRANSPORT SYSTEM ACCESSORY PROTEIN PHOU"/>
    <property type="match status" value="1"/>
</dbReference>
<evidence type="ECO:0000256" key="7">
    <source>
        <dbReference type="PIRNR" id="PIRNR003107"/>
    </source>
</evidence>
<sequence>MENKEYPTYVFEERMESIKKNLRNYCNDTLDLHRKSTSLLFNFDEEIAVDIVEKAKKLDVCGYEIERSCIRFIAMEQPLATDLMYIESSIRVISHVKRIAYLCRNIAESAATIEGIKVSNKIMGDLEYMADYVQIMLTRGFGSFCNQDISVARELASDDDKVDDLFDIILSHTTELLTEKTQNALEIVNIIFIARYLERIADRVVNIGERVIFINTHKRPHIEELKKEEQ</sequence>
<dbReference type="GO" id="GO:0005737">
    <property type="term" value="C:cytoplasm"/>
    <property type="evidence" value="ECO:0007669"/>
    <property type="project" value="UniProtKB-SubCell"/>
</dbReference>
<dbReference type="Pfam" id="PF01895">
    <property type="entry name" value="PhoU"/>
    <property type="match status" value="2"/>
</dbReference>
<comment type="subunit">
    <text evidence="3 7">Homodimer.</text>
</comment>
<proteinExistence type="inferred from homology"/>
<dbReference type="GO" id="GO:0030643">
    <property type="term" value="P:intracellular phosphate ion homeostasis"/>
    <property type="evidence" value="ECO:0007669"/>
    <property type="project" value="InterPro"/>
</dbReference>
<evidence type="ECO:0000313" key="10">
    <source>
        <dbReference type="Proteomes" id="UP000232133"/>
    </source>
</evidence>
<accession>A0A2H4U4T6</accession>
<dbReference type="GO" id="GO:0006817">
    <property type="term" value="P:phosphate ion transport"/>
    <property type="evidence" value="ECO:0007669"/>
    <property type="project" value="UniProtKB-KW"/>
</dbReference>
<dbReference type="Proteomes" id="UP000232133">
    <property type="component" value="Chromosome"/>
</dbReference>
<name>A0A2H4U4T6_METSM</name>
<evidence type="ECO:0000259" key="8">
    <source>
        <dbReference type="Pfam" id="PF01895"/>
    </source>
</evidence>
<dbReference type="EMBL" id="CP017803">
    <property type="protein sequence ID" value="ATZ59132.1"/>
    <property type="molecule type" value="Genomic_DNA"/>
</dbReference>
<gene>
    <name evidence="9" type="ORF">BK798_01230</name>
</gene>
<evidence type="ECO:0000256" key="6">
    <source>
        <dbReference type="ARBA" id="ARBA00022592"/>
    </source>
</evidence>
<evidence type="ECO:0000256" key="3">
    <source>
        <dbReference type="ARBA" id="ARBA00011738"/>
    </source>
</evidence>
<dbReference type="InterPro" id="IPR028366">
    <property type="entry name" value="PhoU"/>
</dbReference>
<dbReference type="PANTHER" id="PTHR42930:SF3">
    <property type="entry name" value="PHOSPHATE-SPECIFIC TRANSPORT SYSTEM ACCESSORY PROTEIN PHOU"/>
    <property type="match status" value="1"/>
</dbReference>
<evidence type="ECO:0000256" key="4">
    <source>
        <dbReference type="ARBA" id="ARBA00022448"/>
    </source>
</evidence>
<evidence type="ECO:0000256" key="2">
    <source>
        <dbReference type="ARBA" id="ARBA00008107"/>
    </source>
</evidence>
<dbReference type="InterPro" id="IPR038078">
    <property type="entry name" value="PhoU-like_sf"/>
</dbReference>
<protein>
    <recommendedName>
        <fullName evidence="7">Phosphate-specific transport system accessory protein PhoU</fullName>
    </recommendedName>
</protein>
<dbReference type="GO" id="GO:0045936">
    <property type="term" value="P:negative regulation of phosphate metabolic process"/>
    <property type="evidence" value="ECO:0007669"/>
    <property type="project" value="InterPro"/>
</dbReference>
<organism evidence="9 10">
    <name type="scientific">Methanobrevibacter smithii</name>
    <dbReference type="NCBI Taxonomy" id="2173"/>
    <lineage>
        <taxon>Archaea</taxon>
        <taxon>Methanobacteriati</taxon>
        <taxon>Methanobacteriota</taxon>
        <taxon>Methanomada group</taxon>
        <taxon>Methanobacteria</taxon>
        <taxon>Methanobacteriales</taxon>
        <taxon>Methanobacteriaceae</taxon>
        <taxon>Methanobrevibacter</taxon>
    </lineage>
</organism>
<dbReference type="AlphaFoldDB" id="A0A2H4U4T6"/>
<feature type="domain" description="PhoU" evidence="8">
    <location>
        <begin position="129"/>
        <end position="211"/>
    </location>
</feature>
<evidence type="ECO:0000313" key="9">
    <source>
        <dbReference type="EMBL" id="ATZ59132.1"/>
    </source>
</evidence>
<keyword evidence="4 7" id="KW-0813">Transport</keyword>
<dbReference type="SUPFAM" id="SSF109755">
    <property type="entry name" value="PhoU-like"/>
    <property type="match status" value="1"/>
</dbReference>
<dbReference type="Gene3D" id="1.20.58.220">
    <property type="entry name" value="Phosphate transport system protein phou homolog 2, domain 2"/>
    <property type="match status" value="1"/>
</dbReference>
<dbReference type="GeneID" id="35117959"/>
<evidence type="ECO:0000256" key="1">
    <source>
        <dbReference type="ARBA" id="ARBA00004496"/>
    </source>
</evidence>